<evidence type="ECO:0000313" key="2">
    <source>
        <dbReference type="Proteomes" id="UP000198862"/>
    </source>
</evidence>
<dbReference type="AlphaFoldDB" id="A0A1I1TVX9"/>
<dbReference type="RefSeq" id="WP_091991278.1">
    <property type="nucleotide sequence ID" value="NZ_FOLO01000076.1"/>
</dbReference>
<dbReference type="OrthoDB" id="6296564at2"/>
<evidence type="ECO:0000313" key="1">
    <source>
        <dbReference type="EMBL" id="SFD62722.1"/>
    </source>
</evidence>
<proteinExistence type="predicted"/>
<keyword evidence="2" id="KW-1185">Reference proteome</keyword>
<gene>
    <name evidence="1" type="ORF">SAMN02745724_05019</name>
</gene>
<sequence>MSAFWNFRVILCEADGDNEALYQIHEVEYNLKGKAVNWSETSVAPYGKTFGELKEDVSRQQSAFEKPILKLKRKQRGYELVEVETGEDAFAEVPAGLSE</sequence>
<name>A0A1I1TVX9_9GAMM</name>
<reference evidence="1 2" key="1">
    <citation type="submission" date="2016-10" db="EMBL/GenBank/DDBJ databases">
        <authorList>
            <person name="de Groot N.N."/>
        </authorList>
    </citation>
    <scope>NUCLEOTIDE SEQUENCE [LARGE SCALE GENOMIC DNA]</scope>
    <source>
        <strain evidence="1 2">DSM 6059</strain>
    </source>
</reference>
<dbReference type="Proteomes" id="UP000198862">
    <property type="component" value="Unassembled WGS sequence"/>
</dbReference>
<accession>A0A1I1TVX9</accession>
<protein>
    <submittedName>
        <fullName evidence="1">Uncharacterized protein</fullName>
    </submittedName>
</protein>
<dbReference type="EMBL" id="FOLO01000076">
    <property type="protein sequence ID" value="SFD62722.1"/>
    <property type="molecule type" value="Genomic_DNA"/>
</dbReference>
<dbReference type="STRING" id="1123010.SAMN02745724_05019"/>
<organism evidence="1 2">
    <name type="scientific">Pseudoalteromonas denitrificans DSM 6059</name>
    <dbReference type="NCBI Taxonomy" id="1123010"/>
    <lineage>
        <taxon>Bacteria</taxon>
        <taxon>Pseudomonadati</taxon>
        <taxon>Pseudomonadota</taxon>
        <taxon>Gammaproteobacteria</taxon>
        <taxon>Alteromonadales</taxon>
        <taxon>Pseudoalteromonadaceae</taxon>
        <taxon>Pseudoalteromonas</taxon>
    </lineage>
</organism>